<dbReference type="CDD" id="cd20335">
    <property type="entry name" value="BRcat_RBR"/>
    <property type="match status" value="1"/>
</dbReference>
<evidence type="ECO:0000256" key="6">
    <source>
        <dbReference type="ARBA" id="ARBA00022786"/>
    </source>
</evidence>
<evidence type="ECO:0000256" key="3">
    <source>
        <dbReference type="ARBA" id="ARBA00022723"/>
    </source>
</evidence>
<dbReference type="AlphaFoldDB" id="A0A9P5APJ6"/>
<evidence type="ECO:0000313" key="11">
    <source>
        <dbReference type="Proteomes" id="UP000730481"/>
    </source>
</evidence>
<evidence type="ECO:0000256" key="2">
    <source>
        <dbReference type="ARBA" id="ARBA00022679"/>
    </source>
</evidence>
<evidence type="ECO:0000256" key="4">
    <source>
        <dbReference type="ARBA" id="ARBA00022737"/>
    </source>
</evidence>
<comment type="pathway">
    <text evidence="1">Protein modification; protein ubiquitination.</text>
</comment>
<feature type="region of interest" description="Disordered" evidence="8">
    <location>
        <begin position="302"/>
        <end position="404"/>
    </location>
</feature>
<evidence type="ECO:0000256" key="5">
    <source>
        <dbReference type="ARBA" id="ARBA00022771"/>
    </source>
</evidence>
<keyword evidence="6" id="KW-0833">Ubl conjugation pathway</keyword>
<dbReference type="GO" id="GO:0004842">
    <property type="term" value="F:ubiquitin-protein transferase activity"/>
    <property type="evidence" value="ECO:0007669"/>
    <property type="project" value="TreeGrafter"/>
</dbReference>
<reference evidence="10" key="1">
    <citation type="journal article" date="2017" name="Mycologia">
        <title>Fusarium algeriense, sp. nov., a novel toxigenic crown rot pathogen of durum wheat from Algeria is nested in the Fusarium burgessii species complex.</title>
        <authorList>
            <person name="Laraba I."/>
            <person name="Keddad A."/>
            <person name="Boureghda H."/>
            <person name="Abdallah N."/>
            <person name="Vaughan M.M."/>
            <person name="Proctor R.H."/>
            <person name="Busman M."/>
            <person name="O'Donnell K."/>
        </authorList>
    </citation>
    <scope>NUCLEOTIDE SEQUENCE</scope>
    <source>
        <strain evidence="10">NRRL 25174</strain>
    </source>
</reference>
<proteinExistence type="predicted"/>
<keyword evidence="11" id="KW-1185">Reference proteome</keyword>
<dbReference type="PANTHER" id="PTHR22770">
    <property type="entry name" value="UBIQUITIN CONJUGATING ENZYME 7 INTERACTING PROTEIN-RELATED"/>
    <property type="match status" value="1"/>
</dbReference>
<keyword evidence="4" id="KW-0677">Repeat</keyword>
<feature type="domain" description="RING-type" evidence="9">
    <location>
        <begin position="108"/>
        <end position="297"/>
    </location>
</feature>
<accession>A0A9P5APJ6</accession>
<protein>
    <submittedName>
        <fullName evidence="10">E3 ubiquitin ligase ARI4</fullName>
    </submittedName>
</protein>
<dbReference type="SUPFAM" id="SSF57850">
    <property type="entry name" value="RING/U-box"/>
    <property type="match status" value="1"/>
</dbReference>
<dbReference type="CDD" id="cd22584">
    <property type="entry name" value="Rcat_RBR_unk"/>
    <property type="match status" value="1"/>
</dbReference>
<dbReference type="GO" id="GO:0043161">
    <property type="term" value="P:proteasome-mediated ubiquitin-dependent protein catabolic process"/>
    <property type="evidence" value="ECO:0007669"/>
    <property type="project" value="TreeGrafter"/>
</dbReference>
<evidence type="ECO:0000259" key="9">
    <source>
        <dbReference type="PROSITE" id="PS51873"/>
    </source>
</evidence>
<dbReference type="GO" id="GO:0043130">
    <property type="term" value="F:ubiquitin binding"/>
    <property type="evidence" value="ECO:0007669"/>
    <property type="project" value="TreeGrafter"/>
</dbReference>
<dbReference type="PANTHER" id="PTHR22770:SF13">
    <property type="entry name" value="RING-TYPE DOMAIN-CONTAINING PROTEIN"/>
    <property type="match status" value="1"/>
</dbReference>
<dbReference type="GO" id="GO:0000151">
    <property type="term" value="C:ubiquitin ligase complex"/>
    <property type="evidence" value="ECO:0007669"/>
    <property type="project" value="TreeGrafter"/>
</dbReference>
<evidence type="ECO:0000256" key="1">
    <source>
        <dbReference type="ARBA" id="ARBA00004906"/>
    </source>
</evidence>
<sequence>MSNVSDAFDRVHPDLVDLMIRLDLLPAEQDNGLSESNLARIIQLALELADPVEQALLVSRIITDEDMALRRLRSPEVQNTNYRVVLDRAERRAAFMEEANDSAPARGNGEECLICADGAHVRAPCGCNYCLSCYREAIRVGLRSQEEFPPKCCNPFDVAAIELARSPALVHIFRQMQEEADAPIHERLYCHDGNCAAFIPPDRNGHCLFCDTHTCRDCGARAHPGRPCQEGDAEEDVWATMDDNRTVNCPNCGRMIQLSEACNHMTCVCGREFCFICGEDWHTCDCPLYGGFHLMVPIRDRPGAKPPQFRRRPRRTEAAAVDNTDGPLRIPQLRPQPGEEDRAPVDVGGPRRVIRPLRLPPPQERREERHREERHHGGHHNEGHHHGHRPHNRHRHDHGHGHRHHYEHEDRHRHDHEFPVYLSSRDALLLPTDEVVRRRTEENFRDDYLRVGIPRNPPHQPGVYRDVFHGVGEGPIANQFLPAQYRYGDPNLRDLRDRQEERMRGQRQPRDGPTDFFDFRHEFEDIAGVMDRMRFDDQRQPAVVRRRVPWVDPRPERAGPDLTANDRIQIRVANRRAQDLDRPLVRDEPADRPANNNQRFLEMNRAAARLADILPPRPEQRVGDMRPPGGFGIAARGGNNRDPEADDFEVYADNFPYAHGNRNPRR</sequence>
<evidence type="ECO:0000256" key="8">
    <source>
        <dbReference type="SAM" id="MobiDB-lite"/>
    </source>
</evidence>
<reference evidence="10" key="2">
    <citation type="submission" date="2020-02" db="EMBL/GenBank/DDBJ databases">
        <title>Identification and distribution of gene clusters putatively required for synthesis of sphingolipid metabolism inhibitors in phylogenetically diverse species of the filamentous fungus Fusarium.</title>
        <authorList>
            <person name="Kim H.-S."/>
            <person name="Busman M."/>
            <person name="Brown D.W."/>
            <person name="Divon H."/>
            <person name="Uhlig S."/>
            <person name="Proctor R.H."/>
        </authorList>
    </citation>
    <scope>NUCLEOTIDE SEQUENCE</scope>
    <source>
        <strain evidence="10">NRRL 25174</strain>
    </source>
</reference>
<organism evidence="10 11">
    <name type="scientific">Fusarium beomiforme</name>
    <dbReference type="NCBI Taxonomy" id="44412"/>
    <lineage>
        <taxon>Eukaryota</taxon>
        <taxon>Fungi</taxon>
        <taxon>Dikarya</taxon>
        <taxon>Ascomycota</taxon>
        <taxon>Pezizomycotina</taxon>
        <taxon>Sordariomycetes</taxon>
        <taxon>Hypocreomycetidae</taxon>
        <taxon>Hypocreales</taxon>
        <taxon>Nectriaceae</taxon>
        <taxon>Fusarium</taxon>
        <taxon>Fusarium burgessii species complex</taxon>
    </lineage>
</organism>
<feature type="compositionally biased region" description="Basic and acidic residues" evidence="8">
    <location>
        <begin position="363"/>
        <end position="381"/>
    </location>
</feature>
<keyword evidence="3" id="KW-0479">Metal-binding</keyword>
<feature type="compositionally biased region" description="Basic residues" evidence="8">
    <location>
        <begin position="382"/>
        <end position="404"/>
    </location>
</feature>
<dbReference type="PROSITE" id="PS51873">
    <property type="entry name" value="TRIAD"/>
    <property type="match status" value="1"/>
</dbReference>
<dbReference type="Gene3D" id="1.20.120.1750">
    <property type="match status" value="1"/>
</dbReference>
<dbReference type="GO" id="GO:0097039">
    <property type="term" value="P:protein linear polyubiquitination"/>
    <property type="evidence" value="ECO:0007669"/>
    <property type="project" value="TreeGrafter"/>
</dbReference>
<dbReference type="EMBL" id="PVQB02000143">
    <property type="protein sequence ID" value="KAF4342414.1"/>
    <property type="molecule type" value="Genomic_DNA"/>
</dbReference>
<dbReference type="InterPro" id="IPR044066">
    <property type="entry name" value="TRIAD_supradom"/>
</dbReference>
<keyword evidence="5" id="KW-0863">Zinc-finger</keyword>
<gene>
    <name evidence="10" type="ORF">FBEOM_3665</name>
</gene>
<keyword evidence="7" id="KW-0862">Zinc</keyword>
<name>A0A9P5APJ6_9HYPO</name>
<dbReference type="Pfam" id="PF01485">
    <property type="entry name" value="IBR"/>
    <property type="match status" value="1"/>
</dbReference>
<evidence type="ECO:0000256" key="7">
    <source>
        <dbReference type="ARBA" id="ARBA00022833"/>
    </source>
</evidence>
<comment type="caution">
    <text evidence="10">The sequence shown here is derived from an EMBL/GenBank/DDBJ whole genome shotgun (WGS) entry which is preliminary data.</text>
</comment>
<dbReference type="OrthoDB" id="10009520at2759"/>
<dbReference type="GO" id="GO:0008270">
    <property type="term" value="F:zinc ion binding"/>
    <property type="evidence" value="ECO:0007669"/>
    <property type="project" value="UniProtKB-KW"/>
</dbReference>
<dbReference type="Proteomes" id="UP000730481">
    <property type="component" value="Unassembled WGS sequence"/>
</dbReference>
<feature type="region of interest" description="Disordered" evidence="8">
    <location>
        <begin position="617"/>
        <end position="646"/>
    </location>
</feature>
<dbReference type="InterPro" id="IPR051628">
    <property type="entry name" value="LUBAC_E3_Ligases"/>
</dbReference>
<evidence type="ECO:0000313" key="10">
    <source>
        <dbReference type="EMBL" id="KAF4342414.1"/>
    </source>
</evidence>
<keyword evidence="2" id="KW-0808">Transferase</keyword>
<dbReference type="InterPro" id="IPR002867">
    <property type="entry name" value="IBR_dom"/>
</dbReference>